<dbReference type="InterPro" id="IPR008265">
    <property type="entry name" value="Lipase_GDSL_AS"/>
</dbReference>
<dbReference type="InterPro" id="IPR036514">
    <property type="entry name" value="SGNH_hydro_sf"/>
</dbReference>
<organism evidence="1 2">
    <name type="scientific">Variovorax paradoxus</name>
    <dbReference type="NCBI Taxonomy" id="34073"/>
    <lineage>
        <taxon>Bacteria</taxon>
        <taxon>Pseudomonadati</taxon>
        <taxon>Pseudomonadota</taxon>
        <taxon>Betaproteobacteria</taxon>
        <taxon>Burkholderiales</taxon>
        <taxon>Comamonadaceae</taxon>
        <taxon>Variovorax</taxon>
    </lineage>
</organism>
<dbReference type="Proteomes" id="UP000077852">
    <property type="component" value="Unassembled WGS sequence"/>
</dbReference>
<comment type="caution">
    <text evidence="1">The sequence shown here is derived from an EMBL/GenBank/DDBJ whole genome shotgun (WGS) entry which is preliminary data.</text>
</comment>
<dbReference type="AlphaFoldDB" id="A0AA91IA18"/>
<dbReference type="InterPro" id="IPR001087">
    <property type="entry name" value="GDSL"/>
</dbReference>
<dbReference type="InterPro" id="IPR053140">
    <property type="entry name" value="GDSL_Rv0518-like"/>
</dbReference>
<dbReference type="Gene3D" id="3.40.50.1110">
    <property type="entry name" value="SGNH hydrolase"/>
    <property type="match status" value="1"/>
</dbReference>
<dbReference type="GO" id="GO:0016298">
    <property type="term" value="F:lipase activity"/>
    <property type="evidence" value="ECO:0007669"/>
    <property type="project" value="InterPro"/>
</dbReference>
<dbReference type="PROSITE" id="PS01098">
    <property type="entry name" value="LIPASE_GDSL_SER"/>
    <property type="match status" value="1"/>
</dbReference>
<dbReference type="CDD" id="cd01830">
    <property type="entry name" value="XynE_like"/>
    <property type="match status" value="1"/>
</dbReference>
<proteinExistence type="predicted"/>
<gene>
    <name evidence="1" type="ORF">A3K87_02400</name>
</gene>
<evidence type="ECO:0000313" key="1">
    <source>
        <dbReference type="EMBL" id="OAK60421.1"/>
    </source>
</evidence>
<evidence type="ECO:0000313" key="2">
    <source>
        <dbReference type="Proteomes" id="UP000077852"/>
    </source>
</evidence>
<dbReference type="SUPFAM" id="SSF52266">
    <property type="entry name" value="SGNH hydrolase"/>
    <property type="match status" value="1"/>
</dbReference>
<reference evidence="1 2" key="1">
    <citation type="submission" date="2016-03" db="EMBL/GenBank/DDBJ databases">
        <title>Genome sequence of Variovorax paradoxus KB5.</title>
        <authorList>
            <person name="Jeong H."/>
            <person name="Hong C.E."/>
            <person name="Jo S.H."/>
            <person name="Park J.M."/>
        </authorList>
    </citation>
    <scope>NUCLEOTIDE SEQUENCE [LARGE SCALE GENOMIC DNA]</scope>
    <source>
        <strain evidence="1 2">KB5</strain>
    </source>
</reference>
<dbReference type="Pfam" id="PF00657">
    <property type="entry name" value="Lipase_GDSL"/>
    <property type="match status" value="1"/>
</dbReference>
<dbReference type="PANTHER" id="PTHR43784">
    <property type="entry name" value="GDSL-LIKE LIPASE/ACYLHYDROLASE, PUTATIVE (AFU_ORTHOLOGUE AFUA_2G00820)-RELATED"/>
    <property type="match status" value="1"/>
</dbReference>
<accession>A0AA91IA18</accession>
<dbReference type="PANTHER" id="PTHR43784:SF2">
    <property type="entry name" value="GDSL-LIKE LIPASE_ACYLHYDROLASE, PUTATIVE (AFU_ORTHOLOGUE AFUA_2G00820)-RELATED"/>
    <property type="match status" value="1"/>
</dbReference>
<name>A0AA91IA18_VARPD</name>
<dbReference type="RefSeq" id="WP_253819961.1">
    <property type="nucleotide sequence ID" value="NZ_LVHG01000062.1"/>
</dbReference>
<protein>
    <submittedName>
        <fullName evidence="1">GDSL family lipase</fullName>
    </submittedName>
</protein>
<sequence>MVAWLLAAVGAGVWALPSAGQPPRQPAEAHWVASWAAAPMEFSELMANPTTAPLAGPGKHVFRGQTLRQLVQPALDGSRVRVRFSNRFGKAPLRIAAASVGLVTGGNAVSPATLGPLRFGGRGSLTIAPGADAWSDGIDLKAEAGQTLAVSTYLDQPTPFATIHQNGQGTSWVVPGNATGTAKLQGAAPLALNHIVTGLDVMTSQPARIVVAFGDSITAGGNDASGGSYPVMLATRLRDSPQVPAGLSVINMGIGGNRLLLDSSGPSGMSRFAKDVLAQSGVTHVIVLMGTNDIGRAAFAGVPGFPHIASEAPTAERITEGLEQLIKQARAKGVKLMIGTVPPFRNTPYWTQATEAMRGAVNTWIRGRQDVDGVIDFDAVLRDPGDPLALNPKYDSGDHLHPNKAGHAAMASAVDLKELME</sequence>
<dbReference type="EMBL" id="LVHG01000062">
    <property type="protein sequence ID" value="OAK60421.1"/>
    <property type="molecule type" value="Genomic_DNA"/>
</dbReference>
<dbReference type="GO" id="GO:0006629">
    <property type="term" value="P:lipid metabolic process"/>
    <property type="evidence" value="ECO:0007669"/>
    <property type="project" value="InterPro"/>
</dbReference>